<dbReference type="AlphaFoldDB" id="A0A5M3WYD6"/>
<dbReference type="EMBL" id="BLAE01000026">
    <property type="protein sequence ID" value="GES11078.1"/>
    <property type="molecule type" value="Genomic_DNA"/>
</dbReference>
<evidence type="ECO:0000313" key="1">
    <source>
        <dbReference type="EMBL" id="GES11078.1"/>
    </source>
</evidence>
<dbReference type="InterPro" id="IPR012349">
    <property type="entry name" value="Split_barrel_FMN-bd"/>
</dbReference>
<dbReference type="InterPro" id="IPR024747">
    <property type="entry name" value="Pyridox_Oxase-rel"/>
</dbReference>
<dbReference type="SUPFAM" id="SSF50475">
    <property type="entry name" value="FMN-binding split barrel"/>
    <property type="match status" value="1"/>
</dbReference>
<dbReference type="Proteomes" id="UP000331127">
    <property type="component" value="Unassembled WGS sequence"/>
</dbReference>
<accession>A0A5M3WYD6</accession>
<comment type="caution">
    <text evidence="1">The sequence shown here is derived from an EMBL/GenBank/DDBJ whole genome shotgun (WGS) entry which is preliminary data.</text>
</comment>
<reference evidence="1 2" key="1">
    <citation type="submission" date="2019-10" db="EMBL/GenBank/DDBJ databases">
        <title>Whole genome shotgun sequence of Acrocarpospora macrocephala NBRC 16266.</title>
        <authorList>
            <person name="Ichikawa N."/>
            <person name="Kimura A."/>
            <person name="Kitahashi Y."/>
            <person name="Komaki H."/>
            <person name="Oguchi A."/>
        </authorList>
    </citation>
    <scope>NUCLEOTIDE SEQUENCE [LARGE SCALE GENOMIC DNA]</scope>
    <source>
        <strain evidence="1 2">NBRC 16266</strain>
    </source>
</reference>
<gene>
    <name evidence="1" type="ORF">Amac_046750</name>
</gene>
<evidence type="ECO:0000313" key="2">
    <source>
        <dbReference type="Proteomes" id="UP000331127"/>
    </source>
</evidence>
<keyword evidence="2" id="KW-1185">Reference proteome</keyword>
<dbReference type="Gene3D" id="2.30.110.10">
    <property type="entry name" value="Electron Transport, Fmn-binding Protein, Chain A"/>
    <property type="match status" value="1"/>
</dbReference>
<sequence>MTTAARQIRDLSREEALDRLGSISLGRIVFTRNALPEIRPVNHLLDGHTVIIRSHLGAAIVSAAAERGVVVAYEADNLDPVTHLGWSVIVTGTAYLIREPAAIAHYQQRLRPWIARDMDYVIAIGADLVTGIELTAIR</sequence>
<evidence type="ECO:0008006" key="3">
    <source>
        <dbReference type="Google" id="ProtNLM"/>
    </source>
</evidence>
<protein>
    <recommendedName>
        <fullName evidence="3">Pyridoxamine 5'-phosphate oxidase</fullName>
    </recommendedName>
</protein>
<proteinExistence type="predicted"/>
<organism evidence="1 2">
    <name type="scientific">Acrocarpospora macrocephala</name>
    <dbReference type="NCBI Taxonomy" id="150177"/>
    <lineage>
        <taxon>Bacteria</taxon>
        <taxon>Bacillati</taxon>
        <taxon>Actinomycetota</taxon>
        <taxon>Actinomycetes</taxon>
        <taxon>Streptosporangiales</taxon>
        <taxon>Streptosporangiaceae</taxon>
        <taxon>Acrocarpospora</taxon>
    </lineage>
</organism>
<dbReference type="RefSeq" id="WP_155356461.1">
    <property type="nucleotide sequence ID" value="NZ_BAAAHL010000036.1"/>
</dbReference>
<dbReference type="Pfam" id="PF12900">
    <property type="entry name" value="Pyridox_ox_2"/>
    <property type="match status" value="1"/>
</dbReference>
<dbReference type="OrthoDB" id="3212118at2"/>
<name>A0A5M3WYD6_9ACTN</name>